<evidence type="ECO:0000313" key="1">
    <source>
        <dbReference type="EMBL" id="KAL2044390.1"/>
    </source>
</evidence>
<reference evidence="1 2" key="1">
    <citation type="submission" date="2024-09" db="EMBL/GenBank/DDBJ databases">
        <title>Rethinking Asexuality: The Enigmatic Case of Functional Sexual Genes in Lepraria (Stereocaulaceae).</title>
        <authorList>
            <person name="Doellman M."/>
            <person name="Sun Y."/>
            <person name="Barcenas-Pena A."/>
            <person name="Lumbsch H.T."/>
            <person name="Grewe F."/>
        </authorList>
    </citation>
    <scope>NUCLEOTIDE SEQUENCE [LARGE SCALE GENOMIC DNA]</scope>
    <source>
        <strain evidence="1 2">Mercado 3170</strain>
    </source>
</reference>
<dbReference type="Proteomes" id="UP001590950">
    <property type="component" value="Unassembled WGS sequence"/>
</dbReference>
<dbReference type="Gene3D" id="3.40.50.150">
    <property type="entry name" value="Vaccinia Virus protein VP39"/>
    <property type="match status" value="1"/>
</dbReference>
<name>A0ABR4AF39_9LECA</name>
<accession>A0ABR4AF39</accession>
<keyword evidence="2" id="KW-1185">Reference proteome</keyword>
<organism evidence="1 2">
    <name type="scientific">Stereocaulon virgatum</name>
    <dbReference type="NCBI Taxonomy" id="373712"/>
    <lineage>
        <taxon>Eukaryota</taxon>
        <taxon>Fungi</taxon>
        <taxon>Dikarya</taxon>
        <taxon>Ascomycota</taxon>
        <taxon>Pezizomycotina</taxon>
        <taxon>Lecanoromycetes</taxon>
        <taxon>OSLEUM clade</taxon>
        <taxon>Lecanoromycetidae</taxon>
        <taxon>Lecanorales</taxon>
        <taxon>Lecanorineae</taxon>
        <taxon>Stereocaulaceae</taxon>
        <taxon>Stereocaulon</taxon>
    </lineage>
</organism>
<dbReference type="SUPFAM" id="SSF53335">
    <property type="entry name" value="S-adenosyl-L-methionine-dependent methyltransferases"/>
    <property type="match status" value="1"/>
</dbReference>
<dbReference type="InterPro" id="IPR029063">
    <property type="entry name" value="SAM-dependent_MTases_sf"/>
</dbReference>
<proteinExistence type="predicted"/>
<comment type="caution">
    <text evidence="1">The sequence shown here is derived from an EMBL/GenBank/DDBJ whole genome shotgun (WGS) entry which is preliminary data.</text>
</comment>
<evidence type="ECO:0008006" key="3">
    <source>
        <dbReference type="Google" id="ProtNLM"/>
    </source>
</evidence>
<dbReference type="PANTHER" id="PTHR43591">
    <property type="entry name" value="METHYLTRANSFERASE"/>
    <property type="match status" value="1"/>
</dbReference>
<dbReference type="PANTHER" id="PTHR43591:SF96">
    <property type="entry name" value="PUTATIVE-RELATED"/>
    <property type="match status" value="1"/>
</dbReference>
<dbReference type="Pfam" id="PF13489">
    <property type="entry name" value="Methyltransf_23"/>
    <property type="match status" value="1"/>
</dbReference>
<gene>
    <name evidence="1" type="ORF">N7G274_003095</name>
</gene>
<dbReference type="EMBL" id="JBEFKJ010000009">
    <property type="protein sequence ID" value="KAL2044390.1"/>
    <property type="molecule type" value="Genomic_DNA"/>
</dbReference>
<evidence type="ECO:0000313" key="2">
    <source>
        <dbReference type="Proteomes" id="UP001590950"/>
    </source>
</evidence>
<sequence length="282" mass="31993">MSQRGFNTESYPLQRDYAASSRLNLQSYLWRDSLEYTIHPTIPSLAEDARVADIATGTGIWLMQLAQELKSSLARLDGFDIDISQCPPQQWMPLNVTFHAWNAFDETPTEMHGQYDLVHIRLFMINIKNNDASALIRNVHRMLKPGGWLQWEEVDNTNNSIVTTDASIKTPAMECLLEYIHEGSKRHRGGDEWLLGLPQTLSANGFQNVTMQSHTDPPMLRRWFYEAWLLTLQEFSTTKLKGTEQEATNLTLIGKSHVECKQGAAIQLGKLICIAQKIESSG</sequence>
<dbReference type="CDD" id="cd02440">
    <property type="entry name" value="AdoMet_MTases"/>
    <property type="match status" value="1"/>
</dbReference>
<protein>
    <recommendedName>
        <fullName evidence="3">Methyltransferase domain-containing protein</fullName>
    </recommendedName>
</protein>